<gene>
    <name evidence="2" type="ORF">FH972_001484</name>
</gene>
<organism evidence="2 3">
    <name type="scientific">Carpinus fangiana</name>
    <dbReference type="NCBI Taxonomy" id="176857"/>
    <lineage>
        <taxon>Eukaryota</taxon>
        <taxon>Viridiplantae</taxon>
        <taxon>Streptophyta</taxon>
        <taxon>Embryophyta</taxon>
        <taxon>Tracheophyta</taxon>
        <taxon>Spermatophyta</taxon>
        <taxon>Magnoliopsida</taxon>
        <taxon>eudicotyledons</taxon>
        <taxon>Gunneridae</taxon>
        <taxon>Pentapetalae</taxon>
        <taxon>rosids</taxon>
        <taxon>fabids</taxon>
        <taxon>Fagales</taxon>
        <taxon>Betulaceae</taxon>
        <taxon>Carpinus</taxon>
    </lineage>
</organism>
<accession>A0A5N6QF29</accession>
<dbReference type="AlphaFoldDB" id="A0A5N6QF29"/>
<proteinExistence type="predicted"/>
<reference evidence="2 3" key="1">
    <citation type="submission" date="2019-06" db="EMBL/GenBank/DDBJ databases">
        <title>A chromosomal-level reference genome of Carpinus fangiana (Coryloideae, Betulaceae).</title>
        <authorList>
            <person name="Yang X."/>
            <person name="Wang Z."/>
            <person name="Zhang L."/>
            <person name="Hao G."/>
            <person name="Liu J."/>
            <person name="Yang Y."/>
        </authorList>
    </citation>
    <scope>NUCLEOTIDE SEQUENCE [LARGE SCALE GENOMIC DNA]</scope>
    <source>
        <strain evidence="2">Cfa_2016G</strain>
        <tissue evidence="2">Leaf</tissue>
    </source>
</reference>
<feature type="region of interest" description="Disordered" evidence="1">
    <location>
        <begin position="1"/>
        <end position="25"/>
    </location>
</feature>
<evidence type="ECO:0000313" key="2">
    <source>
        <dbReference type="EMBL" id="KAE7996793.1"/>
    </source>
</evidence>
<evidence type="ECO:0000256" key="1">
    <source>
        <dbReference type="SAM" id="MobiDB-lite"/>
    </source>
</evidence>
<dbReference type="Proteomes" id="UP000327013">
    <property type="component" value="Chromosome 1"/>
</dbReference>
<evidence type="ECO:0000313" key="3">
    <source>
        <dbReference type="Proteomes" id="UP000327013"/>
    </source>
</evidence>
<name>A0A5N6QF29_9ROSI</name>
<protein>
    <submittedName>
        <fullName evidence="2">Uncharacterized protein</fullName>
    </submittedName>
</protein>
<dbReference type="EMBL" id="CM017321">
    <property type="protein sequence ID" value="KAE7996793.1"/>
    <property type="molecule type" value="Genomic_DNA"/>
</dbReference>
<sequence>MESKAAGLEAGEDEDTSADAKPHEVPPVERLLHLILASSLDLHELRVVQEAGGDKTKMPERST</sequence>
<keyword evidence="3" id="KW-1185">Reference proteome</keyword>